<dbReference type="AlphaFoldDB" id="A0A150WU40"/>
<dbReference type="PANTHER" id="PTHR33908:SF11">
    <property type="entry name" value="MEMBRANE PROTEIN"/>
    <property type="match status" value="1"/>
</dbReference>
<feature type="transmembrane region" description="Helical" evidence="8">
    <location>
        <begin position="306"/>
        <end position="326"/>
    </location>
</feature>
<dbReference type="PANTHER" id="PTHR33908">
    <property type="entry name" value="MANNOSYLTRANSFERASE YKCB-RELATED"/>
    <property type="match status" value="1"/>
</dbReference>
<feature type="transmembrane region" description="Helical" evidence="8">
    <location>
        <begin position="470"/>
        <end position="491"/>
    </location>
</feature>
<keyword evidence="7 8" id="KW-0472">Membrane</keyword>
<name>A0A150WU40_BDEBC</name>
<evidence type="ECO:0000256" key="6">
    <source>
        <dbReference type="ARBA" id="ARBA00022989"/>
    </source>
</evidence>
<feature type="transmembrane region" description="Helical" evidence="8">
    <location>
        <begin position="444"/>
        <end position="463"/>
    </location>
</feature>
<dbReference type="OrthoDB" id="8897807at2"/>
<evidence type="ECO:0000256" key="3">
    <source>
        <dbReference type="ARBA" id="ARBA00022676"/>
    </source>
</evidence>
<feature type="transmembrane region" description="Helical" evidence="8">
    <location>
        <begin position="380"/>
        <end position="398"/>
    </location>
</feature>
<feature type="transmembrane region" description="Helical" evidence="8">
    <location>
        <begin position="34"/>
        <end position="57"/>
    </location>
</feature>
<evidence type="ECO:0000256" key="5">
    <source>
        <dbReference type="ARBA" id="ARBA00022692"/>
    </source>
</evidence>
<keyword evidence="6 8" id="KW-1133">Transmembrane helix</keyword>
<feature type="transmembrane region" description="Helical" evidence="8">
    <location>
        <begin position="104"/>
        <end position="122"/>
    </location>
</feature>
<keyword evidence="4" id="KW-0808">Transferase</keyword>
<comment type="subcellular location">
    <subcellularLocation>
        <location evidence="1">Cell membrane</location>
        <topology evidence="1">Multi-pass membrane protein</topology>
    </subcellularLocation>
</comment>
<dbReference type="Proteomes" id="UP000075391">
    <property type="component" value="Unassembled WGS sequence"/>
</dbReference>
<comment type="caution">
    <text evidence="9">The sequence shown here is derived from an EMBL/GenBank/DDBJ whole genome shotgun (WGS) entry which is preliminary data.</text>
</comment>
<dbReference type="EMBL" id="LUKF01000005">
    <property type="protein sequence ID" value="KYG69896.1"/>
    <property type="molecule type" value="Genomic_DNA"/>
</dbReference>
<dbReference type="GO" id="GO:0016763">
    <property type="term" value="F:pentosyltransferase activity"/>
    <property type="evidence" value="ECO:0007669"/>
    <property type="project" value="TreeGrafter"/>
</dbReference>
<dbReference type="GO" id="GO:0009103">
    <property type="term" value="P:lipopolysaccharide biosynthetic process"/>
    <property type="evidence" value="ECO:0007669"/>
    <property type="project" value="UniProtKB-ARBA"/>
</dbReference>
<keyword evidence="5 8" id="KW-0812">Transmembrane</keyword>
<keyword evidence="2" id="KW-1003">Cell membrane</keyword>
<evidence type="ECO:0000313" key="10">
    <source>
        <dbReference type="Proteomes" id="UP000075391"/>
    </source>
</evidence>
<organism evidence="9 10">
    <name type="scientific">Bdellovibrio bacteriovorus</name>
    <dbReference type="NCBI Taxonomy" id="959"/>
    <lineage>
        <taxon>Bacteria</taxon>
        <taxon>Pseudomonadati</taxon>
        <taxon>Bdellovibrionota</taxon>
        <taxon>Bdellovibrionia</taxon>
        <taxon>Bdellovibrionales</taxon>
        <taxon>Pseudobdellovibrionaceae</taxon>
        <taxon>Bdellovibrio</taxon>
    </lineage>
</organism>
<feature type="transmembrane region" description="Helical" evidence="8">
    <location>
        <begin position="64"/>
        <end position="84"/>
    </location>
</feature>
<keyword evidence="3" id="KW-0328">Glycosyltransferase</keyword>
<feature type="transmembrane region" description="Helical" evidence="8">
    <location>
        <begin position="218"/>
        <end position="236"/>
    </location>
</feature>
<dbReference type="GO" id="GO:0005886">
    <property type="term" value="C:plasma membrane"/>
    <property type="evidence" value="ECO:0007669"/>
    <property type="project" value="UniProtKB-SubCell"/>
</dbReference>
<feature type="transmembrane region" description="Helical" evidence="8">
    <location>
        <begin position="410"/>
        <end position="432"/>
    </location>
</feature>
<evidence type="ECO:0000256" key="7">
    <source>
        <dbReference type="ARBA" id="ARBA00023136"/>
    </source>
</evidence>
<sequence length="772" mass="86004">MLSAILLLGIAVILSLESIRLCKRFPWRTEFSHLHWGLGAVLAPFIWGLTLLLAMSLTPGSSGILHLALSFIFFFLTTRSVTLLLPASGASKVSPPATHEKHRWVFIALAATGFILFMLALTTTPLTQNDGLEYLIVGKHLFQTHDIFLYPLISPEKNPLNFYGPWTHPPLYPALLYAANLIQDNIYDIGLTRWISPWFYLSSIFLVAAITWRSSKNLALLSFTLCLSVPLWSLGATTALIDASTLSAYIALFVAVCALKPDQKSYPLIVGMISGFGMWAHSQAVLNPLVFGIGFLYLYRTMPGRYIKNSLIAGCTAILIGGIYYIRNTVLFGNPIKDASPVAQLSGLDMNPYFMVSRGYYHFIDVLRFGYLKMWFNYEAYNLIPWIFLFALSLYICSTLKPESSKNSSFLNLSLLITLGLFASIVAISLLGTAHYIKNERYQMILLPLMICFAMQTLALNPIKSRNVKIILQGLLGLTFTLSLAGQILFLKKSWAEPKQSELRKSFMETSAFLRSWKDLSLNGKILSYKPADSFLNDIPTTSHVDPVLIPLYQIKDAAEAWAWLKANKFGYVYVPTYIQPTEYNTALIRIIGNPAYTKLLGEGPESQLYQINQTASAAEYVSLKSIGTQTEALITLGGRKDLLTIPLGPLKGISPVIKYLRELTQQQSTTFSLEGRSLPTSEPLVLKTQLAGFGRVSLHAAFLDKDNQVIKKTNLPDIALMNPKVPFTMERQFFVPSGTHNIVIKVKSRGLDYTDDAKVDLFILTGTSSHD</sequence>
<evidence type="ECO:0008006" key="11">
    <source>
        <dbReference type="Google" id="ProtNLM"/>
    </source>
</evidence>
<protein>
    <recommendedName>
        <fullName evidence="11">Glycosyltransferase RgtA/B/C/D-like domain-containing protein</fullName>
    </recommendedName>
</protein>
<feature type="transmembrane region" description="Helical" evidence="8">
    <location>
        <begin position="281"/>
        <end position="299"/>
    </location>
</feature>
<evidence type="ECO:0000256" key="1">
    <source>
        <dbReference type="ARBA" id="ARBA00004651"/>
    </source>
</evidence>
<reference evidence="9 10" key="1">
    <citation type="submission" date="2016-03" db="EMBL/GenBank/DDBJ databases">
        <authorList>
            <person name="Ploux O."/>
        </authorList>
    </citation>
    <scope>NUCLEOTIDE SEQUENCE [LARGE SCALE GENOMIC DNA]</scope>
    <source>
        <strain evidence="9 10">BER2</strain>
    </source>
</reference>
<evidence type="ECO:0000313" key="9">
    <source>
        <dbReference type="EMBL" id="KYG69896.1"/>
    </source>
</evidence>
<evidence type="ECO:0000256" key="2">
    <source>
        <dbReference type="ARBA" id="ARBA00022475"/>
    </source>
</evidence>
<feature type="transmembrane region" description="Helical" evidence="8">
    <location>
        <begin position="194"/>
        <end position="212"/>
    </location>
</feature>
<dbReference type="InterPro" id="IPR050297">
    <property type="entry name" value="LipidA_mod_glycosyltrf_83"/>
</dbReference>
<evidence type="ECO:0000256" key="8">
    <source>
        <dbReference type="SAM" id="Phobius"/>
    </source>
</evidence>
<proteinExistence type="predicted"/>
<gene>
    <name evidence="9" type="ORF">AZI85_16005</name>
</gene>
<evidence type="ECO:0000256" key="4">
    <source>
        <dbReference type="ARBA" id="ARBA00022679"/>
    </source>
</evidence>
<dbReference type="RefSeq" id="WP_155723935.1">
    <property type="nucleotide sequence ID" value="NZ_LUKF01000005.1"/>
</dbReference>
<accession>A0A150WU40</accession>